<sequence length="105" mass="11864">MTLAEGELDESDSVTSDDLRRFILDASKGLAEITASQKPTVQFIHESVRDFLLKEGGMSDLPMVGDNFEGQGHNNLVTACMLHLNNWYRKRGTPDIEDKERERPQ</sequence>
<name>A0ABR1GXL3_9HYPO</name>
<protein>
    <submittedName>
        <fullName evidence="1">Uncharacterized protein</fullName>
    </submittedName>
</protein>
<reference evidence="1 2" key="1">
    <citation type="journal article" date="2025" name="Microbiol. Resour. Announc.">
        <title>Draft genome sequences for Neonectria magnoliae and Neonectria punicea, canker pathogens of Liriodendron tulipifera and Acer saccharum in West Virginia.</title>
        <authorList>
            <person name="Petronek H.M."/>
            <person name="Kasson M.T."/>
            <person name="Metheny A.M."/>
            <person name="Stauder C.M."/>
            <person name="Lovett B."/>
            <person name="Lynch S.C."/>
            <person name="Garnas J.R."/>
            <person name="Kasson L.R."/>
            <person name="Stajich J.E."/>
        </authorList>
    </citation>
    <scope>NUCLEOTIDE SEQUENCE [LARGE SCALE GENOMIC DNA]</scope>
    <source>
        <strain evidence="1 2">NRRL 64653</strain>
    </source>
</reference>
<proteinExistence type="predicted"/>
<evidence type="ECO:0000313" key="1">
    <source>
        <dbReference type="EMBL" id="KAK7413482.1"/>
    </source>
</evidence>
<evidence type="ECO:0000313" key="2">
    <source>
        <dbReference type="Proteomes" id="UP001498476"/>
    </source>
</evidence>
<dbReference type="Proteomes" id="UP001498476">
    <property type="component" value="Unassembled WGS sequence"/>
</dbReference>
<gene>
    <name evidence="1" type="ORF">QQX98_007630</name>
</gene>
<dbReference type="EMBL" id="JAZAVJ010000128">
    <property type="protein sequence ID" value="KAK7413482.1"/>
    <property type="molecule type" value="Genomic_DNA"/>
</dbReference>
<keyword evidence="2" id="KW-1185">Reference proteome</keyword>
<accession>A0ABR1GXL3</accession>
<comment type="caution">
    <text evidence="1">The sequence shown here is derived from an EMBL/GenBank/DDBJ whole genome shotgun (WGS) entry which is preliminary data.</text>
</comment>
<organism evidence="1 2">
    <name type="scientific">Neonectria punicea</name>
    <dbReference type="NCBI Taxonomy" id="979145"/>
    <lineage>
        <taxon>Eukaryota</taxon>
        <taxon>Fungi</taxon>
        <taxon>Dikarya</taxon>
        <taxon>Ascomycota</taxon>
        <taxon>Pezizomycotina</taxon>
        <taxon>Sordariomycetes</taxon>
        <taxon>Hypocreomycetidae</taxon>
        <taxon>Hypocreales</taxon>
        <taxon>Nectriaceae</taxon>
        <taxon>Neonectria</taxon>
    </lineage>
</organism>